<gene>
    <name evidence="6" type="ORF">VNO80_14953</name>
</gene>
<comment type="caution">
    <text evidence="6">The sequence shown here is derived from an EMBL/GenBank/DDBJ whole genome shotgun (WGS) entry which is preliminary data.</text>
</comment>
<dbReference type="PANTHER" id="PTHR30238:SF0">
    <property type="entry name" value="THYLAKOID MEMBRANE PROTEIN TERC, CHLOROPLASTIC"/>
    <property type="match status" value="1"/>
</dbReference>
<name>A0AAN9MP35_PHACN</name>
<keyword evidence="3 5" id="KW-1133">Transmembrane helix</keyword>
<feature type="transmembrane region" description="Helical" evidence="5">
    <location>
        <begin position="12"/>
        <end position="31"/>
    </location>
</feature>
<comment type="subcellular location">
    <subcellularLocation>
        <location evidence="1">Membrane</location>
        <topology evidence="1">Multi-pass membrane protein</topology>
    </subcellularLocation>
</comment>
<evidence type="ECO:0000256" key="5">
    <source>
        <dbReference type="SAM" id="Phobius"/>
    </source>
</evidence>
<dbReference type="AlphaFoldDB" id="A0AAN9MP35"/>
<evidence type="ECO:0000256" key="2">
    <source>
        <dbReference type="ARBA" id="ARBA00022692"/>
    </source>
</evidence>
<sequence length="121" mass="13808">MLYHVLRFINYTWLCQIVSLVLSYGIAGAIVFRLRLILIGTATIQRFEAVNLLFAAILLYSSFKLFPSEEDESDLSDNFVVKACQKFIPVTSCTSIDCPYAQHVWIARNYKVLSCSVLFLE</sequence>
<dbReference type="PANTHER" id="PTHR30238">
    <property type="entry name" value="MEMBRANE BOUND PREDICTED REDOX MODULATOR"/>
    <property type="match status" value="1"/>
</dbReference>
<proteinExistence type="predicted"/>
<protein>
    <submittedName>
        <fullName evidence="6">Uncharacterized protein</fullName>
    </submittedName>
</protein>
<evidence type="ECO:0000256" key="3">
    <source>
        <dbReference type="ARBA" id="ARBA00022989"/>
    </source>
</evidence>
<dbReference type="Pfam" id="PF03741">
    <property type="entry name" value="TerC"/>
    <property type="match status" value="1"/>
</dbReference>
<keyword evidence="2 5" id="KW-0812">Transmembrane</keyword>
<keyword evidence="7" id="KW-1185">Reference proteome</keyword>
<dbReference type="Proteomes" id="UP001374584">
    <property type="component" value="Unassembled WGS sequence"/>
</dbReference>
<dbReference type="InterPro" id="IPR005496">
    <property type="entry name" value="Integral_membrane_TerC"/>
</dbReference>
<dbReference type="EMBL" id="JAYMYR010000006">
    <property type="protein sequence ID" value="KAK7355693.1"/>
    <property type="molecule type" value="Genomic_DNA"/>
</dbReference>
<organism evidence="6 7">
    <name type="scientific">Phaseolus coccineus</name>
    <name type="common">Scarlet runner bean</name>
    <name type="synonym">Phaseolus multiflorus</name>
    <dbReference type="NCBI Taxonomy" id="3886"/>
    <lineage>
        <taxon>Eukaryota</taxon>
        <taxon>Viridiplantae</taxon>
        <taxon>Streptophyta</taxon>
        <taxon>Embryophyta</taxon>
        <taxon>Tracheophyta</taxon>
        <taxon>Spermatophyta</taxon>
        <taxon>Magnoliopsida</taxon>
        <taxon>eudicotyledons</taxon>
        <taxon>Gunneridae</taxon>
        <taxon>Pentapetalae</taxon>
        <taxon>rosids</taxon>
        <taxon>fabids</taxon>
        <taxon>Fabales</taxon>
        <taxon>Fabaceae</taxon>
        <taxon>Papilionoideae</taxon>
        <taxon>50 kb inversion clade</taxon>
        <taxon>NPAAA clade</taxon>
        <taxon>indigoferoid/millettioid clade</taxon>
        <taxon>Phaseoleae</taxon>
        <taxon>Phaseolus</taxon>
    </lineage>
</organism>
<reference evidence="6 7" key="1">
    <citation type="submission" date="2024-01" db="EMBL/GenBank/DDBJ databases">
        <title>The genomes of 5 underutilized Papilionoideae crops provide insights into root nodulation and disease resistanc.</title>
        <authorList>
            <person name="Jiang F."/>
        </authorList>
    </citation>
    <scope>NUCLEOTIDE SEQUENCE [LARGE SCALE GENOMIC DNA]</scope>
    <source>
        <strain evidence="6">JINMINGXINNONG_FW02</strain>
        <tissue evidence="6">Leaves</tissue>
    </source>
</reference>
<evidence type="ECO:0000256" key="1">
    <source>
        <dbReference type="ARBA" id="ARBA00004141"/>
    </source>
</evidence>
<dbReference type="GO" id="GO:0016020">
    <property type="term" value="C:membrane"/>
    <property type="evidence" value="ECO:0007669"/>
    <property type="project" value="UniProtKB-SubCell"/>
</dbReference>
<accession>A0AAN9MP35</accession>
<evidence type="ECO:0000313" key="7">
    <source>
        <dbReference type="Proteomes" id="UP001374584"/>
    </source>
</evidence>
<evidence type="ECO:0000256" key="4">
    <source>
        <dbReference type="ARBA" id="ARBA00023136"/>
    </source>
</evidence>
<evidence type="ECO:0000313" key="6">
    <source>
        <dbReference type="EMBL" id="KAK7355693.1"/>
    </source>
</evidence>
<keyword evidence="4 5" id="KW-0472">Membrane</keyword>